<dbReference type="AlphaFoldDB" id="A0A0F7VDL5"/>
<comment type="subcellular location">
    <subcellularLocation>
        <location evidence="1 6">Membrane</location>
        <topology evidence="1 6">Multi-pass membrane protein</topology>
    </subcellularLocation>
</comment>
<comment type="subunit">
    <text evidence="6">Component of the oligosaccharyltransferase (OST) complex.</text>
</comment>
<dbReference type="Pfam" id="PF05251">
    <property type="entry name" value="Ost5"/>
    <property type="match status" value="1"/>
</dbReference>
<dbReference type="STRING" id="104259.A0A0F7VDL5"/>
<dbReference type="OrthoDB" id="5371169at2759"/>
<comment type="function">
    <text evidence="6">Subunit of the oligosaccharyl transferase (OST) complex that catalyzes the initial transfer of a defined glycan (Glc(3)Man(9)GlcNAc(2) in eukaryotes) from the lipid carrier dolichol-pyrophosphate to an asparagine residue within an Asn-X-Ser/Thr consensus motif in nascent polypeptide chains, the first step in protein N-glycosylation. N-glycosylation occurs cotranslationally and the complex associates with the Sec61 complex at the channel-forming translocon complex that mediates protein translocation across the endoplasmic reticulum (ER). All subunits are required for a maximal enzyme activity.</text>
</comment>
<dbReference type="EMBL" id="CDHK01000004">
    <property type="protein sequence ID" value="CEO60069.1"/>
    <property type="molecule type" value="Genomic_DNA"/>
</dbReference>
<evidence type="ECO:0000256" key="2">
    <source>
        <dbReference type="ARBA" id="ARBA00009825"/>
    </source>
</evidence>
<name>A0A0F7VDL5_PENBI</name>
<accession>A0A0F7VDL5</accession>
<evidence type="ECO:0000256" key="4">
    <source>
        <dbReference type="ARBA" id="ARBA00022989"/>
    </source>
</evidence>
<reference evidence="8" key="1">
    <citation type="journal article" date="2015" name="Genome Announc.">
        <title>Draft genome sequence of the fungus Penicillium brasilianum MG11.</title>
        <authorList>
            <person name="Horn F."/>
            <person name="Linde J."/>
            <person name="Mattern D.J."/>
            <person name="Walther G."/>
            <person name="Guthke R."/>
            <person name="Brakhage A.A."/>
            <person name="Valiante V."/>
        </authorList>
    </citation>
    <scope>NUCLEOTIDE SEQUENCE [LARGE SCALE GENOMIC DNA]</scope>
    <source>
        <strain evidence="8">MG11</strain>
    </source>
</reference>
<sequence>MSLNEVWEAASATPFHPLVSKDSQFSVGFTLLLIAIIFTGLFGLNRSFLSLASLGLPASLLFGFGAVFTICAVGVYV</sequence>
<evidence type="ECO:0000256" key="3">
    <source>
        <dbReference type="ARBA" id="ARBA00022692"/>
    </source>
</evidence>
<dbReference type="GO" id="GO:0006487">
    <property type="term" value="P:protein N-linked glycosylation"/>
    <property type="evidence" value="ECO:0007669"/>
    <property type="project" value="UniProtKB-UniRule"/>
</dbReference>
<keyword evidence="4 6" id="KW-1133">Transmembrane helix</keyword>
<feature type="transmembrane region" description="Helical" evidence="6">
    <location>
        <begin position="56"/>
        <end position="76"/>
    </location>
</feature>
<dbReference type="GO" id="GO:0008250">
    <property type="term" value="C:oligosaccharyltransferase complex"/>
    <property type="evidence" value="ECO:0007669"/>
    <property type="project" value="UniProtKB-UniRule"/>
</dbReference>
<evidence type="ECO:0000256" key="5">
    <source>
        <dbReference type="ARBA" id="ARBA00023136"/>
    </source>
</evidence>
<evidence type="ECO:0000313" key="8">
    <source>
        <dbReference type="Proteomes" id="UP000042958"/>
    </source>
</evidence>
<comment type="similarity">
    <text evidence="2 6">Belongs to the OST5 family.</text>
</comment>
<dbReference type="InterPro" id="IPR007915">
    <property type="entry name" value="TMEM258/Ost5"/>
</dbReference>
<keyword evidence="3 6" id="KW-0812">Transmembrane</keyword>
<dbReference type="Proteomes" id="UP000042958">
    <property type="component" value="Unassembled WGS sequence"/>
</dbReference>
<proteinExistence type="inferred from homology"/>
<evidence type="ECO:0000313" key="7">
    <source>
        <dbReference type="EMBL" id="CEO60069.1"/>
    </source>
</evidence>
<evidence type="ECO:0000256" key="6">
    <source>
        <dbReference type="RuleBase" id="RU367008"/>
    </source>
</evidence>
<keyword evidence="5 6" id="KW-0472">Membrane</keyword>
<protein>
    <recommendedName>
        <fullName evidence="6">Dolichyl-diphosphooligosaccharide-protein glycosyltransferase subunit OST5</fullName>
    </recommendedName>
</protein>
<organism evidence="7 8">
    <name type="scientific">Penicillium brasilianum</name>
    <dbReference type="NCBI Taxonomy" id="104259"/>
    <lineage>
        <taxon>Eukaryota</taxon>
        <taxon>Fungi</taxon>
        <taxon>Dikarya</taxon>
        <taxon>Ascomycota</taxon>
        <taxon>Pezizomycotina</taxon>
        <taxon>Eurotiomycetes</taxon>
        <taxon>Eurotiomycetidae</taxon>
        <taxon>Eurotiales</taxon>
        <taxon>Aspergillaceae</taxon>
        <taxon>Penicillium</taxon>
    </lineage>
</organism>
<evidence type="ECO:0000256" key="1">
    <source>
        <dbReference type="ARBA" id="ARBA00004141"/>
    </source>
</evidence>
<gene>
    <name evidence="7" type="ORF">PMG11_04712</name>
</gene>
<keyword evidence="8" id="KW-1185">Reference proteome</keyword>
<feature type="transmembrane region" description="Helical" evidence="6">
    <location>
        <begin position="25"/>
        <end position="44"/>
    </location>
</feature>